<evidence type="ECO:0000313" key="1">
    <source>
        <dbReference type="EMBL" id="KAF2242937.1"/>
    </source>
</evidence>
<reference evidence="1" key="1">
    <citation type="journal article" date="2020" name="Stud. Mycol.">
        <title>101 Dothideomycetes genomes: a test case for predicting lifestyles and emergence of pathogens.</title>
        <authorList>
            <person name="Haridas S."/>
            <person name="Albert R."/>
            <person name="Binder M."/>
            <person name="Bloem J."/>
            <person name="Labutti K."/>
            <person name="Salamov A."/>
            <person name="Andreopoulos B."/>
            <person name="Baker S."/>
            <person name="Barry K."/>
            <person name="Bills G."/>
            <person name="Bluhm B."/>
            <person name="Cannon C."/>
            <person name="Castanera R."/>
            <person name="Culley D."/>
            <person name="Daum C."/>
            <person name="Ezra D."/>
            <person name="Gonzalez J."/>
            <person name="Henrissat B."/>
            <person name="Kuo A."/>
            <person name="Liang C."/>
            <person name="Lipzen A."/>
            <person name="Lutzoni F."/>
            <person name="Magnuson J."/>
            <person name="Mondo S."/>
            <person name="Nolan M."/>
            <person name="Ohm R."/>
            <person name="Pangilinan J."/>
            <person name="Park H.-J."/>
            <person name="Ramirez L."/>
            <person name="Alfaro M."/>
            <person name="Sun H."/>
            <person name="Tritt A."/>
            <person name="Yoshinaga Y."/>
            <person name="Zwiers L.-H."/>
            <person name="Turgeon B."/>
            <person name="Goodwin S."/>
            <person name="Spatafora J."/>
            <person name="Crous P."/>
            <person name="Grigoriev I."/>
        </authorList>
    </citation>
    <scope>NUCLEOTIDE SEQUENCE</scope>
    <source>
        <strain evidence="1">CBS 122368</strain>
    </source>
</reference>
<name>A0A6A6HY43_9PLEO</name>
<gene>
    <name evidence="1" type="ORF">BU26DRAFT_121945</name>
</gene>
<dbReference type="Proteomes" id="UP000800094">
    <property type="component" value="Unassembled WGS sequence"/>
</dbReference>
<organism evidence="1 2">
    <name type="scientific">Trematosphaeria pertusa</name>
    <dbReference type="NCBI Taxonomy" id="390896"/>
    <lineage>
        <taxon>Eukaryota</taxon>
        <taxon>Fungi</taxon>
        <taxon>Dikarya</taxon>
        <taxon>Ascomycota</taxon>
        <taxon>Pezizomycotina</taxon>
        <taxon>Dothideomycetes</taxon>
        <taxon>Pleosporomycetidae</taxon>
        <taxon>Pleosporales</taxon>
        <taxon>Massarineae</taxon>
        <taxon>Trematosphaeriaceae</taxon>
        <taxon>Trematosphaeria</taxon>
    </lineage>
</organism>
<accession>A0A6A6HY43</accession>
<dbReference type="GeneID" id="54572868"/>
<protein>
    <submittedName>
        <fullName evidence="1">Uncharacterized protein</fullName>
    </submittedName>
</protein>
<dbReference type="AlphaFoldDB" id="A0A6A6HY43"/>
<evidence type="ECO:0000313" key="2">
    <source>
        <dbReference type="Proteomes" id="UP000800094"/>
    </source>
</evidence>
<sequence>MVMFSCARSGENISPWDTGLDTSRLLSVAGCRSEEPRADCEFKVRERTQTAPCHVQFCTCSRGKYTGTRESLLKRSIRQVLHGFERQPQGSGKAVSPCVDLASLFGHLTEQSHRLHSQVFSPTWAYYSESPSVHKGSTCRNVVFALDILRQASLLRFLEKTGVE</sequence>
<dbReference type="EMBL" id="ML987206">
    <property type="protein sequence ID" value="KAF2242937.1"/>
    <property type="molecule type" value="Genomic_DNA"/>
</dbReference>
<proteinExistence type="predicted"/>
<dbReference type="RefSeq" id="XP_033677941.1">
    <property type="nucleotide sequence ID" value="XM_033819538.1"/>
</dbReference>
<keyword evidence="2" id="KW-1185">Reference proteome</keyword>